<name>X1LZ27_9ZZZZ</name>
<dbReference type="PANTHER" id="PTHR31760:SF0">
    <property type="entry name" value="S-ADENOSYL-L-METHIONINE-DEPENDENT METHYLTRANSFERASES SUPERFAMILY PROTEIN"/>
    <property type="match status" value="1"/>
</dbReference>
<evidence type="ECO:0000256" key="4">
    <source>
        <dbReference type="ARBA" id="ARBA00022679"/>
    </source>
</evidence>
<dbReference type="Pfam" id="PF02527">
    <property type="entry name" value="GidB"/>
    <property type="match status" value="1"/>
</dbReference>
<keyword evidence="4" id="KW-0808">Transferase</keyword>
<evidence type="ECO:0008006" key="7">
    <source>
        <dbReference type="Google" id="ProtNLM"/>
    </source>
</evidence>
<dbReference type="InterPro" id="IPR003682">
    <property type="entry name" value="rRNA_ssu_MeTfrase_G"/>
</dbReference>
<evidence type="ECO:0000256" key="3">
    <source>
        <dbReference type="ARBA" id="ARBA00022603"/>
    </source>
</evidence>
<dbReference type="PANTHER" id="PTHR31760">
    <property type="entry name" value="S-ADENOSYL-L-METHIONINE-DEPENDENT METHYLTRANSFERASES SUPERFAMILY PROTEIN"/>
    <property type="match status" value="1"/>
</dbReference>
<dbReference type="GO" id="GO:0070043">
    <property type="term" value="F:rRNA (guanine-N7-)-methyltransferase activity"/>
    <property type="evidence" value="ECO:0007669"/>
    <property type="project" value="TreeGrafter"/>
</dbReference>
<organism evidence="6">
    <name type="scientific">marine sediment metagenome</name>
    <dbReference type="NCBI Taxonomy" id="412755"/>
    <lineage>
        <taxon>unclassified sequences</taxon>
        <taxon>metagenomes</taxon>
        <taxon>ecological metagenomes</taxon>
    </lineage>
</organism>
<proteinExistence type="inferred from homology"/>
<dbReference type="GO" id="GO:0005829">
    <property type="term" value="C:cytosol"/>
    <property type="evidence" value="ECO:0007669"/>
    <property type="project" value="TreeGrafter"/>
</dbReference>
<evidence type="ECO:0000256" key="1">
    <source>
        <dbReference type="ARBA" id="ARBA00022490"/>
    </source>
</evidence>
<gene>
    <name evidence="6" type="ORF">S06H3_12416</name>
</gene>
<keyword evidence="3" id="KW-0489">Methyltransferase</keyword>
<evidence type="ECO:0000313" key="6">
    <source>
        <dbReference type="EMBL" id="GAI07670.1"/>
    </source>
</evidence>
<evidence type="ECO:0000256" key="2">
    <source>
        <dbReference type="ARBA" id="ARBA00022552"/>
    </source>
</evidence>
<dbReference type="InterPro" id="IPR029063">
    <property type="entry name" value="SAM-dependent_MTases_sf"/>
</dbReference>
<keyword evidence="2" id="KW-0698">rRNA processing</keyword>
<dbReference type="PIRSF" id="PIRSF003078">
    <property type="entry name" value="GidB"/>
    <property type="match status" value="1"/>
</dbReference>
<keyword evidence="5" id="KW-0949">S-adenosyl-L-methionine</keyword>
<sequence length="244" mass="27981">MSDIRNQNKLKKILISGAKELGIELSEKQAKQFLTYLEILQDWNKRMNLTSLKNPREIIITHFLDSLTILKAIDRKEISAIDIGTGAGFPGIPLKILRPEISLSLLDSSRKRIEFLKYLSNSLKLKGLEIIWGRAEEYGRKEGYRERYDIVLARALARLNILVELGIPFLKIRGLFIAQKGQKLRGELEEARRAIEILGGELKGIISLRLPFSRKSRKLVIIEKVLETSDRFPRRSGIPQKRPL</sequence>
<reference evidence="6" key="1">
    <citation type="journal article" date="2014" name="Front. Microbiol.">
        <title>High frequency of phylogenetically diverse reductive dehalogenase-homologous genes in deep subseafloor sedimentary metagenomes.</title>
        <authorList>
            <person name="Kawai M."/>
            <person name="Futagami T."/>
            <person name="Toyoda A."/>
            <person name="Takaki Y."/>
            <person name="Nishi S."/>
            <person name="Hori S."/>
            <person name="Arai W."/>
            <person name="Tsubouchi T."/>
            <person name="Morono Y."/>
            <person name="Uchiyama I."/>
            <person name="Ito T."/>
            <person name="Fujiyama A."/>
            <person name="Inagaki F."/>
            <person name="Takami H."/>
        </authorList>
    </citation>
    <scope>NUCLEOTIDE SEQUENCE</scope>
    <source>
        <strain evidence="6">Expedition CK06-06</strain>
    </source>
</reference>
<dbReference type="HAMAP" id="MF_00074">
    <property type="entry name" value="16SrRNA_methyltr_G"/>
    <property type="match status" value="1"/>
</dbReference>
<dbReference type="FunFam" id="3.40.50.150:FF:000041">
    <property type="entry name" value="Ribosomal RNA small subunit methyltransferase G"/>
    <property type="match status" value="1"/>
</dbReference>
<dbReference type="EMBL" id="BARV01006078">
    <property type="protein sequence ID" value="GAI07670.1"/>
    <property type="molecule type" value="Genomic_DNA"/>
</dbReference>
<accession>X1LZ27</accession>
<dbReference type="AlphaFoldDB" id="X1LZ27"/>
<keyword evidence="1" id="KW-0963">Cytoplasm</keyword>
<dbReference type="Gene3D" id="3.40.50.150">
    <property type="entry name" value="Vaccinia Virus protein VP39"/>
    <property type="match status" value="1"/>
</dbReference>
<evidence type="ECO:0000256" key="5">
    <source>
        <dbReference type="ARBA" id="ARBA00022691"/>
    </source>
</evidence>
<dbReference type="SUPFAM" id="SSF53335">
    <property type="entry name" value="S-adenosyl-L-methionine-dependent methyltransferases"/>
    <property type="match status" value="1"/>
</dbReference>
<dbReference type="NCBIfam" id="TIGR00138">
    <property type="entry name" value="rsmG_gidB"/>
    <property type="match status" value="1"/>
</dbReference>
<protein>
    <recommendedName>
        <fullName evidence="7">Ribosomal RNA small subunit methyltransferase G</fullName>
    </recommendedName>
</protein>
<comment type="caution">
    <text evidence="6">The sequence shown here is derived from an EMBL/GenBank/DDBJ whole genome shotgun (WGS) entry which is preliminary data.</text>
</comment>